<feature type="compositionally biased region" description="Pro residues" evidence="1">
    <location>
        <begin position="47"/>
        <end position="56"/>
    </location>
</feature>
<feature type="region of interest" description="Disordered" evidence="1">
    <location>
        <begin position="40"/>
        <end position="64"/>
    </location>
</feature>
<comment type="caution">
    <text evidence="2">The sequence shown here is derived from an EMBL/GenBank/DDBJ whole genome shotgun (WGS) entry which is preliminary data.</text>
</comment>
<dbReference type="AlphaFoldDB" id="A0AA88A5X0"/>
<evidence type="ECO:0000313" key="2">
    <source>
        <dbReference type="EMBL" id="GMN46295.1"/>
    </source>
</evidence>
<dbReference type="Proteomes" id="UP001187192">
    <property type="component" value="Unassembled WGS sequence"/>
</dbReference>
<accession>A0AA88A5X0</accession>
<evidence type="ECO:0000313" key="3">
    <source>
        <dbReference type="Proteomes" id="UP001187192"/>
    </source>
</evidence>
<gene>
    <name evidence="2" type="ORF">TIFTF001_015492</name>
</gene>
<evidence type="ECO:0000256" key="1">
    <source>
        <dbReference type="SAM" id="MobiDB-lite"/>
    </source>
</evidence>
<sequence length="98" mass="10251">MQPVLAATLSDVAATSPELCCNPTGARRCPTTRRITDLSYNARLADPPLPAAPSPPHKGRHNHPTKVAITSPLIAASPLPALRNPRPLIPVPLGLSAL</sequence>
<keyword evidence="3" id="KW-1185">Reference proteome</keyword>
<reference evidence="2" key="1">
    <citation type="submission" date="2023-07" db="EMBL/GenBank/DDBJ databases">
        <title>draft genome sequence of fig (Ficus carica).</title>
        <authorList>
            <person name="Takahashi T."/>
            <person name="Nishimura K."/>
        </authorList>
    </citation>
    <scope>NUCLEOTIDE SEQUENCE</scope>
</reference>
<protein>
    <submittedName>
        <fullName evidence="2">Uncharacterized protein</fullName>
    </submittedName>
</protein>
<name>A0AA88A5X0_FICCA</name>
<proteinExistence type="predicted"/>
<organism evidence="2 3">
    <name type="scientific">Ficus carica</name>
    <name type="common">Common fig</name>
    <dbReference type="NCBI Taxonomy" id="3494"/>
    <lineage>
        <taxon>Eukaryota</taxon>
        <taxon>Viridiplantae</taxon>
        <taxon>Streptophyta</taxon>
        <taxon>Embryophyta</taxon>
        <taxon>Tracheophyta</taxon>
        <taxon>Spermatophyta</taxon>
        <taxon>Magnoliopsida</taxon>
        <taxon>eudicotyledons</taxon>
        <taxon>Gunneridae</taxon>
        <taxon>Pentapetalae</taxon>
        <taxon>rosids</taxon>
        <taxon>fabids</taxon>
        <taxon>Rosales</taxon>
        <taxon>Moraceae</taxon>
        <taxon>Ficeae</taxon>
        <taxon>Ficus</taxon>
    </lineage>
</organism>
<dbReference type="EMBL" id="BTGU01000022">
    <property type="protein sequence ID" value="GMN46295.1"/>
    <property type="molecule type" value="Genomic_DNA"/>
</dbReference>